<evidence type="ECO:0008006" key="4">
    <source>
        <dbReference type="Google" id="ProtNLM"/>
    </source>
</evidence>
<name>A0ABY5S2R2_9BACL</name>
<accession>A0ABY5S2R2</accession>
<dbReference type="EMBL" id="CP091430">
    <property type="protein sequence ID" value="UVI28186.1"/>
    <property type="molecule type" value="Genomic_DNA"/>
</dbReference>
<sequence>MKKSEVYTLFAYINRYYSNFGGDDEKVASWAKLLADIPFDMARDNLEQYAALTPTWPPTIADLRKGKDHSTVYHDHLRADANQFIGDLNHYQRTAVPPSESVKERVRQFAERNAARRNQ</sequence>
<evidence type="ECO:0000313" key="2">
    <source>
        <dbReference type="EMBL" id="UVI28186.1"/>
    </source>
</evidence>
<feature type="region of interest" description="Disordered" evidence="1">
    <location>
        <begin position="96"/>
        <end position="119"/>
    </location>
</feature>
<dbReference type="RefSeq" id="WP_258384273.1">
    <property type="nucleotide sequence ID" value="NZ_CP091430.1"/>
</dbReference>
<gene>
    <name evidence="2" type="ORF">L1F29_22380</name>
</gene>
<protein>
    <recommendedName>
        <fullName evidence="4">Replicative helicase inhibitor G39P N-terminal domain-containing protein</fullName>
    </recommendedName>
</protein>
<evidence type="ECO:0000256" key="1">
    <source>
        <dbReference type="SAM" id="MobiDB-lite"/>
    </source>
</evidence>
<proteinExistence type="predicted"/>
<evidence type="ECO:0000313" key="3">
    <source>
        <dbReference type="Proteomes" id="UP001057877"/>
    </source>
</evidence>
<organism evidence="2 3">
    <name type="scientific">Paenibacillus spongiae</name>
    <dbReference type="NCBI Taxonomy" id="2909671"/>
    <lineage>
        <taxon>Bacteria</taxon>
        <taxon>Bacillati</taxon>
        <taxon>Bacillota</taxon>
        <taxon>Bacilli</taxon>
        <taxon>Bacillales</taxon>
        <taxon>Paenibacillaceae</taxon>
        <taxon>Paenibacillus</taxon>
    </lineage>
</organism>
<keyword evidence="3" id="KW-1185">Reference proteome</keyword>
<reference evidence="2" key="1">
    <citation type="submission" date="2022-01" db="EMBL/GenBank/DDBJ databases">
        <title>Paenibacillus spongiae sp. nov., isolated from marine sponge.</title>
        <authorList>
            <person name="Li Z."/>
            <person name="Zhang M."/>
        </authorList>
    </citation>
    <scope>NUCLEOTIDE SEQUENCE</scope>
    <source>
        <strain evidence="2">PHS-Z3</strain>
    </source>
</reference>
<dbReference type="Proteomes" id="UP001057877">
    <property type="component" value="Chromosome"/>
</dbReference>
<feature type="compositionally biased region" description="Basic and acidic residues" evidence="1">
    <location>
        <begin position="101"/>
        <end position="119"/>
    </location>
</feature>
<dbReference type="Gene3D" id="1.10.8.200">
    <property type="entry name" value="Replisome organizer (g39p helicase loader/inhibitor protein)"/>
    <property type="match status" value="1"/>
</dbReference>